<protein>
    <submittedName>
        <fullName evidence="2">Cupin domain-containing protein</fullName>
    </submittedName>
</protein>
<dbReference type="EMBL" id="SSGD01000069">
    <property type="protein sequence ID" value="TXI55357.1"/>
    <property type="molecule type" value="Genomic_DNA"/>
</dbReference>
<evidence type="ECO:0000259" key="1">
    <source>
        <dbReference type="Pfam" id="PF07883"/>
    </source>
</evidence>
<organism evidence="2 3">
    <name type="scientific">Mycolicibacter arupensis</name>
    <dbReference type="NCBI Taxonomy" id="342002"/>
    <lineage>
        <taxon>Bacteria</taxon>
        <taxon>Bacillati</taxon>
        <taxon>Actinomycetota</taxon>
        <taxon>Actinomycetes</taxon>
        <taxon>Mycobacteriales</taxon>
        <taxon>Mycobacteriaceae</taxon>
        <taxon>Mycolicibacter</taxon>
    </lineage>
</organism>
<dbReference type="Gene3D" id="2.60.120.10">
    <property type="entry name" value="Jelly Rolls"/>
    <property type="match status" value="1"/>
</dbReference>
<dbReference type="InterPro" id="IPR011051">
    <property type="entry name" value="RmlC_Cupin_sf"/>
</dbReference>
<dbReference type="AlphaFoldDB" id="A0A5C7Y0H2"/>
<dbReference type="PANTHER" id="PTHR36440">
    <property type="entry name" value="PUTATIVE (AFU_ORTHOLOGUE AFUA_8G07350)-RELATED"/>
    <property type="match status" value="1"/>
</dbReference>
<reference evidence="2 3" key="1">
    <citation type="submission" date="2018-09" db="EMBL/GenBank/DDBJ databases">
        <title>Metagenome Assembled Genomes from an Advanced Water Purification Facility.</title>
        <authorList>
            <person name="Stamps B.W."/>
            <person name="Spear J.R."/>
        </authorList>
    </citation>
    <scope>NUCLEOTIDE SEQUENCE [LARGE SCALE GENOMIC DNA]</scope>
    <source>
        <strain evidence="2">Bin_29_2</strain>
    </source>
</reference>
<comment type="caution">
    <text evidence="2">The sequence shown here is derived from an EMBL/GenBank/DDBJ whole genome shotgun (WGS) entry which is preliminary data.</text>
</comment>
<dbReference type="SUPFAM" id="SSF51182">
    <property type="entry name" value="RmlC-like cupins"/>
    <property type="match status" value="1"/>
</dbReference>
<feature type="domain" description="Cupin type-2" evidence="1">
    <location>
        <begin position="90"/>
        <end position="157"/>
    </location>
</feature>
<evidence type="ECO:0000313" key="2">
    <source>
        <dbReference type="EMBL" id="TXI55357.1"/>
    </source>
</evidence>
<proteinExistence type="predicted"/>
<dbReference type="InterPro" id="IPR053146">
    <property type="entry name" value="QDO-like"/>
</dbReference>
<dbReference type="InterPro" id="IPR014710">
    <property type="entry name" value="RmlC-like_jellyroll"/>
</dbReference>
<dbReference type="InterPro" id="IPR013096">
    <property type="entry name" value="Cupin_2"/>
</dbReference>
<gene>
    <name evidence="2" type="ORF">E6Q54_12765</name>
</gene>
<dbReference type="Proteomes" id="UP000321797">
    <property type="component" value="Unassembled WGS sequence"/>
</dbReference>
<dbReference type="Pfam" id="PF07883">
    <property type="entry name" value="Cupin_2"/>
    <property type="match status" value="1"/>
</dbReference>
<name>A0A5C7Y0H2_9MYCO</name>
<dbReference type="OrthoDB" id="9791637at2"/>
<accession>A0A5C7Y0H2</accession>
<evidence type="ECO:0000313" key="3">
    <source>
        <dbReference type="Proteomes" id="UP000321797"/>
    </source>
</evidence>
<dbReference type="PANTHER" id="PTHR36440:SF1">
    <property type="entry name" value="PUTATIVE (AFU_ORTHOLOGUE AFUA_8G07350)-RELATED"/>
    <property type="match status" value="1"/>
</dbReference>
<sequence>MPQNPARFLRVAPGQISSDRECGDGPTGCCDGLPAHRKAVVVTLEKFIPGALPLVRGHERRILRTASGASTGLVVDSEATGGAASVLDITLALGADGAAPHFHKRSSELFFVVSGQIDFLAGDHVETLTAGDTAVVPPLMPHAFAASAGSEAHLYTVLTPGVQRFGYFRLLDDIVNGRVDRSALEGAQADYDNWFVDSPVWGQARGLTTRG</sequence>